<dbReference type="OrthoDB" id="100006at2759"/>
<dbReference type="AlphaFoldDB" id="A0A0C9XB85"/>
<evidence type="ECO:0000313" key="4">
    <source>
        <dbReference type="Proteomes" id="UP000054477"/>
    </source>
</evidence>
<feature type="transmembrane region" description="Helical" evidence="2">
    <location>
        <begin position="57"/>
        <end position="78"/>
    </location>
</feature>
<organism evidence="3 4">
    <name type="scientific">Laccaria amethystina LaAM-08-1</name>
    <dbReference type="NCBI Taxonomy" id="1095629"/>
    <lineage>
        <taxon>Eukaryota</taxon>
        <taxon>Fungi</taxon>
        <taxon>Dikarya</taxon>
        <taxon>Basidiomycota</taxon>
        <taxon>Agaricomycotina</taxon>
        <taxon>Agaricomycetes</taxon>
        <taxon>Agaricomycetidae</taxon>
        <taxon>Agaricales</taxon>
        <taxon>Agaricineae</taxon>
        <taxon>Hydnangiaceae</taxon>
        <taxon>Laccaria</taxon>
    </lineage>
</organism>
<dbReference type="HOGENOM" id="CLU_1578778_0_0_1"/>
<evidence type="ECO:0000313" key="3">
    <source>
        <dbReference type="EMBL" id="KIK02186.1"/>
    </source>
</evidence>
<accession>A0A0C9XB85</accession>
<keyword evidence="2" id="KW-1133">Transmembrane helix</keyword>
<dbReference type="EMBL" id="KN838596">
    <property type="protein sequence ID" value="KIK02186.1"/>
    <property type="molecule type" value="Genomic_DNA"/>
</dbReference>
<proteinExistence type="predicted"/>
<gene>
    <name evidence="3" type="ORF">K443DRAFT_538705</name>
</gene>
<dbReference type="STRING" id="1095629.A0A0C9XB85"/>
<keyword evidence="2" id="KW-0472">Membrane</keyword>
<feature type="transmembrane region" description="Helical" evidence="2">
    <location>
        <begin position="90"/>
        <end position="110"/>
    </location>
</feature>
<reference evidence="4" key="2">
    <citation type="submission" date="2015-01" db="EMBL/GenBank/DDBJ databases">
        <title>Evolutionary Origins and Diversification of the Mycorrhizal Mutualists.</title>
        <authorList>
            <consortium name="DOE Joint Genome Institute"/>
            <consortium name="Mycorrhizal Genomics Consortium"/>
            <person name="Kohler A."/>
            <person name="Kuo A."/>
            <person name="Nagy L.G."/>
            <person name="Floudas D."/>
            <person name="Copeland A."/>
            <person name="Barry K.W."/>
            <person name="Cichocki N."/>
            <person name="Veneault-Fourrey C."/>
            <person name="LaButti K."/>
            <person name="Lindquist E.A."/>
            <person name="Lipzen A."/>
            <person name="Lundell T."/>
            <person name="Morin E."/>
            <person name="Murat C."/>
            <person name="Riley R."/>
            <person name="Ohm R."/>
            <person name="Sun H."/>
            <person name="Tunlid A."/>
            <person name="Henrissat B."/>
            <person name="Grigoriev I.V."/>
            <person name="Hibbett D.S."/>
            <person name="Martin F."/>
        </authorList>
    </citation>
    <scope>NUCLEOTIDE SEQUENCE [LARGE SCALE GENOMIC DNA]</scope>
    <source>
        <strain evidence="4">LaAM-08-1</strain>
    </source>
</reference>
<feature type="region of interest" description="Disordered" evidence="1">
    <location>
        <begin position="118"/>
        <end position="141"/>
    </location>
</feature>
<keyword evidence="4" id="KW-1185">Reference proteome</keyword>
<dbReference type="Proteomes" id="UP000054477">
    <property type="component" value="Unassembled WGS sequence"/>
</dbReference>
<keyword evidence="2" id="KW-0812">Transmembrane</keyword>
<protein>
    <submittedName>
        <fullName evidence="3">Uncharacterized protein</fullName>
    </submittedName>
</protein>
<reference evidence="3 4" key="1">
    <citation type="submission" date="2014-04" db="EMBL/GenBank/DDBJ databases">
        <authorList>
            <consortium name="DOE Joint Genome Institute"/>
            <person name="Kuo A."/>
            <person name="Kohler A."/>
            <person name="Nagy L.G."/>
            <person name="Floudas D."/>
            <person name="Copeland A."/>
            <person name="Barry K.W."/>
            <person name="Cichocki N."/>
            <person name="Veneault-Fourrey C."/>
            <person name="LaButti K."/>
            <person name="Lindquist E.A."/>
            <person name="Lipzen A."/>
            <person name="Lundell T."/>
            <person name="Morin E."/>
            <person name="Murat C."/>
            <person name="Sun H."/>
            <person name="Tunlid A."/>
            <person name="Henrissat B."/>
            <person name="Grigoriev I.V."/>
            <person name="Hibbett D.S."/>
            <person name="Martin F."/>
            <person name="Nordberg H.P."/>
            <person name="Cantor M.N."/>
            <person name="Hua S.X."/>
        </authorList>
    </citation>
    <scope>NUCLEOTIDE SEQUENCE [LARGE SCALE GENOMIC DNA]</scope>
    <source>
        <strain evidence="3 4">LaAM-08-1</strain>
    </source>
</reference>
<feature type="transmembrane region" description="Helical" evidence="2">
    <location>
        <begin position="6"/>
        <end position="25"/>
    </location>
</feature>
<evidence type="ECO:0000256" key="2">
    <source>
        <dbReference type="SAM" id="Phobius"/>
    </source>
</evidence>
<name>A0A0C9XB85_9AGAR</name>
<sequence length="169" mass="19225">MWSTAIIVVVLCGVMFLIMHGYVIVDDGIHWYKGEQRVVMDLSIDENTQKVDRGRKLLFYPAVYVVCVAALTVVRWMHFLGHDVSYELTLFSSALYAHTGFFNLILFSITRPALSSDPPRVEMDATPPPPIPTSRRHYPEQESPNPVYLEIIDASQMDPLLVQIWTTAN</sequence>
<evidence type="ECO:0000256" key="1">
    <source>
        <dbReference type="SAM" id="MobiDB-lite"/>
    </source>
</evidence>